<dbReference type="PANTHER" id="PTHR47840:SF4">
    <property type="entry name" value="ZN(II)2CYS6 TRANSCRIPTION FACTOR (EUROFUNG)"/>
    <property type="match status" value="1"/>
</dbReference>
<dbReference type="GO" id="GO:0008270">
    <property type="term" value="F:zinc ion binding"/>
    <property type="evidence" value="ECO:0007669"/>
    <property type="project" value="InterPro"/>
</dbReference>
<proteinExistence type="predicted"/>
<feature type="region of interest" description="Disordered" evidence="2">
    <location>
        <begin position="398"/>
        <end position="423"/>
    </location>
</feature>
<evidence type="ECO:0000256" key="2">
    <source>
        <dbReference type="SAM" id="MobiDB-lite"/>
    </source>
</evidence>
<dbReference type="PROSITE" id="PS00463">
    <property type="entry name" value="ZN2_CY6_FUNGAL_1"/>
    <property type="match status" value="1"/>
</dbReference>
<evidence type="ECO:0000256" key="1">
    <source>
        <dbReference type="ARBA" id="ARBA00023242"/>
    </source>
</evidence>
<dbReference type="Gene3D" id="3.40.50.720">
    <property type="entry name" value="NAD(P)-binding Rossmann-like Domain"/>
    <property type="match status" value="1"/>
</dbReference>
<dbReference type="InterPro" id="IPR001138">
    <property type="entry name" value="Zn2Cys6_DnaBD"/>
</dbReference>
<organism evidence="4 5">
    <name type="scientific">Alternaria burnsii</name>
    <dbReference type="NCBI Taxonomy" id="1187904"/>
    <lineage>
        <taxon>Eukaryota</taxon>
        <taxon>Fungi</taxon>
        <taxon>Dikarya</taxon>
        <taxon>Ascomycota</taxon>
        <taxon>Pezizomycotina</taxon>
        <taxon>Dothideomycetes</taxon>
        <taxon>Pleosporomycetidae</taxon>
        <taxon>Pleosporales</taxon>
        <taxon>Pleosporineae</taxon>
        <taxon>Pleosporaceae</taxon>
        <taxon>Alternaria</taxon>
        <taxon>Alternaria sect. Alternaria</taxon>
    </lineage>
</organism>
<reference evidence="4" key="1">
    <citation type="submission" date="2020-01" db="EMBL/GenBank/DDBJ databases">
        <authorList>
            <person name="Feng Z.H.Z."/>
        </authorList>
    </citation>
    <scope>NUCLEOTIDE SEQUENCE</scope>
    <source>
        <strain evidence="4">CBS107.38</strain>
    </source>
</reference>
<protein>
    <recommendedName>
        <fullName evidence="3">Zn(2)-C6 fungal-type domain-containing protein</fullName>
    </recommendedName>
</protein>
<sequence>MVRIAIVGGTGNLGQEIVDVLVASKKHEILIFTRKDISMETTGSSVKWAKSTYEDVDELVGQLQGIDVVLSFIAPHDQEQGFSSQKNIIDAAVKAGVKRLAPSEWVSAGLEHLDWYTFKARTRQYLTELNSGKKVIEYCLFQPGLFANYFTPYPSTKHIKPLETPWDFAKRRAILREGSDNDYFTLTTVDDISNVVARAVDYPGEWPLVGGIRGSRISIKELIALGEEIRGGPFMIDRIPDEDLKNGTWDASWLPKIEHPSIPPEFVDAFSKKMMPSHFDSQNDQRAVKRRKVRKGTQSCWECKKRKVRCTWALLTNSTCDNCLRRKTKCVSQEFADDSPASTRVTDGGVEDRLSRVENLLERLVNGTAYAGRDALGSRLDTAMMNGLSNSVDYARNVDITPSTSPETTSALTSPPQNPEQPHSNIYTGISGNLVAAWPNSQDLDYICKLPVGLSTHLHIKLTSSFAKVMSQVPESPREMLQLPPPGSHPVLIARKLLLLSSLLQGALSAGQIPQDQHGHFSEVMSHAMDAAVRLVTSNDKLTASVEGIECIMIEAMIENYAGDLHSAWMTTRRASAVAQMLGLHRGSSKPSIFKVLIPETSSGFDPDQFCCRIIEMDRYLSLTLGLPQSSLETRGFDAEAMAACHPLDRIARLQCIIADRILSRRVGGPDKKKSEHVRHIDGMLKEAAALMPSQWWLTPDLDTNDLTAPSPLPEVARAMYQFSHFHLVLRLHLPYVLRSLGNSMCEHSKATAIHSAREIMSRYIVFRKWNTGVYYCRGVDYLSFIALIVLCLVHIDARNQPMAQHEAVLNHSRPSDCAMMERTVDILRTMEDDAIATKLSRIMEYLLQVEAASASGIGYNTSTSEADEGLATECHGRFVDGENGVLQLQIPYFGTVTLQRGLAPSTVTAAGILSTQASGHAQPSLTEWDNQWSLLDSSEHMGELDDWTLQSINEGLFGDLLGFGSTDQGPEPVLDESFIHLPSSLEMGE</sequence>
<dbReference type="RefSeq" id="XP_038784384.1">
    <property type="nucleotide sequence ID" value="XM_038932883.1"/>
</dbReference>
<dbReference type="Proteomes" id="UP000596902">
    <property type="component" value="Unassembled WGS sequence"/>
</dbReference>
<dbReference type="CDD" id="cd12148">
    <property type="entry name" value="fungal_TF_MHR"/>
    <property type="match status" value="1"/>
</dbReference>
<reference evidence="4" key="2">
    <citation type="submission" date="2020-08" db="EMBL/GenBank/DDBJ databases">
        <title>Draft Genome Sequence of Cumin Blight Pathogen Alternaria burnsii.</title>
        <authorList>
            <person name="Feng Z."/>
        </authorList>
    </citation>
    <scope>NUCLEOTIDE SEQUENCE</scope>
    <source>
        <strain evidence="4">CBS107.38</strain>
    </source>
</reference>
<evidence type="ECO:0000259" key="3">
    <source>
        <dbReference type="PROSITE" id="PS50048"/>
    </source>
</evidence>
<accession>A0A8H7AZ71</accession>
<dbReference type="GeneID" id="62206061"/>
<feature type="domain" description="Zn(2)-C6 fungal-type" evidence="3">
    <location>
        <begin position="299"/>
        <end position="332"/>
    </location>
</feature>
<dbReference type="GO" id="GO:0000981">
    <property type="term" value="F:DNA-binding transcription factor activity, RNA polymerase II-specific"/>
    <property type="evidence" value="ECO:0007669"/>
    <property type="project" value="InterPro"/>
</dbReference>
<keyword evidence="1" id="KW-0539">Nucleus</keyword>
<dbReference type="EMBL" id="JAAABM010000011">
    <property type="protein sequence ID" value="KAF7674070.1"/>
    <property type="molecule type" value="Genomic_DNA"/>
</dbReference>
<comment type="caution">
    <text evidence="4">The sequence shown here is derived from an EMBL/GenBank/DDBJ whole genome shotgun (WGS) entry which is preliminary data.</text>
</comment>
<dbReference type="Gene3D" id="4.10.240.10">
    <property type="entry name" value="Zn(2)-C6 fungal-type DNA-binding domain"/>
    <property type="match status" value="1"/>
</dbReference>
<dbReference type="Gene3D" id="3.90.25.10">
    <property type="entry name" value="UDP-galactose 4-epimerase, domain 1"/>
    <property type="match status" value="1"/>
</dbReference>
<dbReference type="SUPFAM" id="SSF51735">
    <property type="entry name" value="NAD(P)-binding Rossmann-fold domains"/>
    <property type="match status" value="1"/>
</dbReference>
<dbReference type="PANTHER" id="PTHR47840">
    <property type="entry name" value="ZN(II)2CYS6 TRANSCRIPTION FACTOR (EUROFUNG)-RELATED"/>
    <property type="match status" value="1"/>
</dbReference>
<dbReference type="InterPro" id="IPR036864">
    <property type="entry name" value="Zn2-C6_fun-type_DNA-bd_sf"/>
</dbReference>
<gene>
    <name evidence="4" type="ORF">GT037_007836</name>
</gene>
<dbReference type="InterPro" id="IPR036291">
    <property type="entry name" value="NAD(P)-bd_dom_sf"/>
</dbReference>
<name>A0A8H7AZ71_9PLEO</name>
<dbReference type="CDD" id="cd00067">
    <property type="entry name" value="GAL4"/>
    <property type="match status" value="1"/>
</dbReference>
<dbReference type="PROSITE" id="PS50048">
    <property type="entry name" value="ZN2_CY6_FUNGAL_2"/>
    <property type="match status" value="1"/>
</dbReference>
<evidence type="ECO:0000313" key="5">
    <source>
        <dbReference type="Proteomes" id="UP000596902"/>
    </source>
</evidence>
<feature type="compositionally biased region" description="Polar residues" evidence="2">
    <location>
        <begin position="400"/>
        <end position="423"/>
    </location>
</feature>
<dbReference type="SUPFAM" id="SSF57701">
    <property type="entry name" value="Zn2/Cys6 DNA-binding domain"/>
    <property type="match status" value="1"/>
</dbReference>
<dbReference type="Pfam" id="PF05368">
    <property type="entry name" value="NmrA"/>
    <property type="match status" value="1"/>
</dbReference>
<dbReference type="AlphaFoldDB" id="A0A8H7AZ71"/>
<evidence type="ECO:0000313" key="4">
    <source>
        <dbReference type="EMBL" id="KAF7674070.1"/>
    </source>
</evidence>
<dbReference type="Pfam" id="PF00172">
    <property type="entry name" value="Zn_clus"/>
    <property type="match status" value="1"/>
</dbReference>
<keyword evidence="5" id="KW-1185">Reference proteome</keyword>
<dbReference type="SMART" id="SM00066">
    <property type="entry name" value="GAL4"/>
    <property type="match status" value="1"/>
</dbReference>
<dbReference type="InterPro" id="IPR008030">
    <property type="entry name" value="NmrA-like"/>
</dbReference>